<feature type="repeat" description="TPR" evidence="3">
    <location>
        <begin position="189"/>
        <end position="222"/>
    </location>
</feature>
<gene>
    <name evidence="5" type="ORF">A946_11655</name>
    <name evidence="6" type="ORF">kam1_256</name>
</gene>
<dbReference type="EMBL" id="CP037899">
    <property type="protein sequence ID" value="QDQ41511.1"/>
    <property type="molecule type" value="Genomic_DNA"/>
</dbReference>
<evidence type="ECO:0000256" key="3">
    <source>
        <dbReference type="PROSITE-ProRule" id="PRU00339"/>
    </source>
</evidence>
<dbReference type="Proteomes" id="UP000031594">
    <property type="component" value="Unassembled WGS sequence"/>
</dbReference>
<feature type="repeat" description="TPR" evidence="3">
    <location>
        <begin position="88"/>
        <end position="121"/>
    </location>
</feature>
<dbReference type="Proteomes" id="UP000315925">
    <property type="component" value="Chromosome"/>
</dbReference>
<feature type="signal peptide" evidence="4">
    <location>
        <begin position="1"/>
        <end position="24"/>
    </location>
</feature>
<evidence type="ECO:0000313" key="6">
    <source>
        <dbReference type="EMBL" id="QDQ41511.1"/>
    </source>
</evidence>
<feature type="chain" id="PRO_5044541278" evidence="4">
    <location>
        <begin position="25"/>
        <end position="243"/>
    </location>
</feature>
<dbReference type="InterPro" id="IPR019734">
    <property type="entry name" value="TPR_rpt"/>
</dbReference>
<feature type="repeat" description="TPR" evidence="3">
    <location>
        <begin position="122"/>
        <end position="155"/>
    </location>
</feature>
<evidence type="ECO:0000313" key="8">
    <source>
        <dbReference type="Proteomes" id="UP000315925"/>
    </source>
</evidence>
<evidence type="ECO:0000256" key="2">
    <source>
        <dbReference type="ARBA" id="ARBA00022803"/>
    </source>
</evidence>
<dbReference type="RefSeq" id="WP_039722320.1">
    <property type="nucleotide sequence ID" value="NZ_CP037899.1"/>
</dbReference>
<dbReference type="STRING" id="1202785.A946_11655"/>
<name>A0A0C1RS29_9BACT</name>
<proteinExistence type="predicted"/>
<organism evidence="6 8">
    <name type="scientific">Methylacidiphilum kamchatkense Kam1</name>
    <dbReference type="NCBI Taxonomy" id="1202785"/>
    <lineage>
        <taxon>Bacteria</taxon>
        <taxon>Pseudomonadati</taxon>
        <taxon>Verrucomicrobiota</taxon>
        <taxon>Methylacidiphilae</taxon>
        <taxon>Methylacidiphilales</taxon>
        <taxon>Methylacidiphilaceae</taxon>
        <taxon>Methylacidiphilum (ex Ratnadevi et al. 2023)</taxon>
    </lineage>
</organism>
<dbReference type="KEGG" id="mkc:kam1_256"/>
<protein>
    <submittedName>
        <fullName evidence="6">Tetratricopeptide repeat protein</fullName>
    </submittedName>
</protein>
<dbReference type="EMBL" id="JQNX01000016">
    <property type="protein sequence ID" value="KIE57726.1"/>
    <property type="molecule type" value="Genomic_DNA"/>
</dbReference>
<dbReference type="PROSITE" id="PS50293">
    <property type="entry name" value="TPR_REGION"/>
    <property type="match status" value="1"/>
</dbReference>
<evidence type="ECO:0000256" key="4">
    <source>
        <dbReference type="SAM" id="SignalP"/>
    </source>
</evidence>
<dbReference type="InterPro" id="IPR013105">
    <property type="entry name" value="TPR_2"/>
</dbReference>
<dbReference type="SUPFAM" id="SSF48452">
    <property type="entry name" value="TPR-like"/>
    <property type="match status" value="2"/>
</dbReference>
<evidence type="ECO:0000313" key="7">
    <source>
        <dbReference type="Proteomes" id="UP000031594"/>
    </source>
</evidence>
<reference evidence="8" key="3">
    <citation type="submission" date="2019-03" db="EMBL/GenBank/DDBJ databases">
        <title>Complete genome of Methylacidiphilum kamchatkense Kam1.</title>
        <authorList>
            <person name="Kruse T."/>
            <person name="Murarilal Ratnadevi C."/>
            <person name="Erikstad H.-A."/>
            <person name="Birkeland N.-K."/>
        </authorList>
    </citation>
    <scope>NUCLEOTIDE SEQUENCE [LARGE SCALE GENOMIC DNA]</scope>
    <source>
        <strain evidence="8">kam1</strain>
    </source>
</reference>
<dbReference type="PANTHER" id="PTHR12558">
    <property type="entry name" value="CELL DIVISION CYCLE 16,23,27"/>
    <property type="match status" value="1"/>
</dbReference>
<dbReference type="OrthoDB" id="187811at2"/>
<dbReference type="PANTHER" id="PTHR12558:SF13">
    <property type="entry name" value="CELL DIVISION CYCLE PROTEIN 27 HOMOLOG"/>
    <property type="match status" value="1"/>
</dbReference>
<reference evidence="6" key="2">
    <citation type="journal article" date="2019" name="BMC Genomics">
        <title>Complete genome sequence analysis of the thermoacidophilic verrucomicrobial methanotroph 'Candidatus Methylacidiphilum kamchatkense' strain Kam1 and comparison with its closest relatives.</title>
        <authorList>
            <person name="Kruse T."/>
            <person name="Ratnadevi C.M."/>
            <person name="Erikstad H.A."/>
            <person name="Birkeland N.K."/>
        </authorList>
    </citation>
    <scope>NUCLEOTIDE SEQUENCE</scope>
    <source>
        <strain evidence="6">Kam1</strain>
    </source>
</reference>
<keyword evidence="1" id="KW-0677">Repeat</keyword>
<dbReference type="AlphaFoldDB" id="A0A0C1RS29"/>
<dbReference type="InterPro" id="IPR011990">
    <property type="entry name" value="TPR-like_helical_dom_sf"/>
</dbReference>
<keyword evidence="2 3" id="KW-0802">TPR repeat</keyword>
<dbReference type="Pfam" id="PF13432">
    <property type="entry name" value="TPR_16"/>
    <property type="match status" value="1"/>
</dbReference>
<sequence length="243" mass="27237">MKPITVLPLSFFLPLFLFSSLALSQNPKTSQVTKASQSKAAALSSPSSSKEDLSKLLINRSKLLIEEKKYKDVFPLLRKAQSLDSKNGQIYRLFGQCYTLQRNRRKALLAYKKAVAVDPTDPENWMALGLEEEHLSKHKEALEAFKEALLLKPTAQGWLHLGVAYMNLGRFNEALYPLQKAASLDHGLIEAWHNLGLCYEKLGKKEAAHTAFSKAYLLNPTNTILQQNLSRITAKASVNQKKP</sequence>
<dbReference type="Pfam" id="PF07719">
    <property type="entry name" value="TPR_2"/>
    <property type="match status" value="1"/>
</dbReference>
<reference evidence="5 7" key="1">
    <citation type="submission" date="2014-08" db="EMBL/GenBank/DDBJ databases">
        <title>Methylacidiphilum kamchatkense strain Kam1 draft genome sequence.</title>
        <authorList>
            <person name="Birkeland N.-K."/>
            <person name="Erikstad H.A."/>
        </authorList>
    </citation>
    <scope>NUCLEOTIDE SEQUENCE [LARGE SCALE GENOMIC DNA]</scope>
    <source>
        <strain evidence="5 7">Kam1</strain>
    </source>
</reference>
<evidence type="ECO:0000313" key="5">
    <source>
        <dbReference type="EMBL" id="KIE57726.1"/>
    </source>
</evidence>
<evidence type="ECO:0000256" key="1">
    <source>
        <dbReference type="ARBA" id="ARBA00022737"/>
    </source>
</evidence>
<keyword evidence="7" id="KW-1185">Reference proteome</keyword>
<keyword evidence="4" id="KW-0732">Signal</keyword>
<accession>A0A0C1RS29</accession>
<dbReference type="PROSITE" id="PS50005">
    <property type="entry name" value="TPR"/>
    <property type="match status" value="3"/>
</dbReference>
<dbReference type="Gene3D" id="1.25.40.10">
    <property type="entry name" value="Tetratricopeptide repeat domain"/>
    <property type="match status" value="1"/>
</dbReference>
<dbReference type="SMART" id="SM00028">
    <property type="entry name" value="TPR"/>
    <property type="match status" value="5"/>
</dbReference>